<feature type="domain" description="HTH lysR-type" evidence="6">
    <location>
        <begin position="5"/>
        <end position="62"/>
    </location>
</feature>
<dbReference type="PANTHER" id="PTHR30579">
    <property type="entry name" value="TRANSCRIPTIONAL REGULATOR"/>
    <property type="match status" value="1"/>
</dbReference>
<dbReference type="Pfam" id="PF00126">
    <property type="entry name" value="HTH_1"/>
    <property type="match status" value="1"/>
</dbReference>
<name>A0A1L4A0L2_9SPHN</name>
<evidence type="ECO:0000256" key="4">
    <source>
        <dbReference type="ARBA" id="ARBA00023163"/>
    </source>
</evidence>
<sequence length="341" mass="37254">MAKHLELDVLRTFEAVVREGSFARAAERMCLTAPAISLQMKRLDAVLGGDVFYKDGRGKSLTDKGQRLLEHARRMLHLNDLALSEFTQTNFRGRVRLGVAQDFAEGALIMLLREIQDAHREVQIDLVVDLNRRIHAAFERGELDVAIATSDPLGEPLGESLLDTELIWIAARDFKLTPGAPLPLVLFPEPCIVRDIVLRALVEHGISWRPACVSTSLEGLLSATKAGLGITVRSPQQLTRDLVKVSPGLGLPMLPDVSVAMRINDNGPSSQALTRHIAELVRNVVLVEAARVVRPLDDVVGHDAVEAFSVPKCAVKDDMGQPIGRPDRERMGSRGGTAELA</sequence>
<protein>
    <recommendedName>
        <fullName evidence="6">HTH lysR-type domain-containing protein</fullName>
    </recommendedName>
</protein>
<feature type="region of interest" description="Disordered" evidence="5">
    <location>
        <begin position="319"/>
        <end position="341"/>
    </location>
</feature>
<dbReference type="InterPro" id="IPR036388">
    <property type="entry name" value="WH-like_DNA-bd_sf"/>
</dbReference>
<dbReference type="EMBL" id="CP018223">
    <property type="protein sequence ID" value="API61421.1"/>
    <property type="molecule type" value="Genomic_DNA"/>
</dbReference>
<keyword evidence="2" id="KW-0805">Transcription regulation</keyword>
<dbReference type="KEGG" id="sphj:BSL82_18460"/>
<evidence type="ECO:0000256" key="2">
    <source>
        <dbReference type="ARBA" id="ARBA00023015"/>
    </source>
</evidence>
<dbReference type="InterPro" id="IPR050176">
    <property type="entry name" value="LTTR"/>
</dbReference>
<keyword evidence="7" id="KW-0614">Plasmid</keyword>
<dbReference type="GO" id="GO:0003700">
    <property type="term" value="F:DNA-binding transcription factor activity"/>
    <property type="evidence" value="ECO:0007669"/>
    <property type="project" value="InterPro"/>
</dbReference>
<evidence type="ECO:0000259" key="6">
    <source>
        <dbReference type="PROSITE" id="PS50931"/>
    </source>
</evidence>
<evidence type="ECO:0000256" key="3">
    <source>
        <dbReference type="ARBA" id="ARBA00023125"/>
    </source>
</evidence>
<dbReference type="InterPro" id="IPR036390">
    <property type="entry name" value="WH_DNA-bd_sf"/>
</dbReference>
<dbReference type="InterPro" id="IPR000847">
    <property type="entry name" value="LysR_HTH_N"/>
</dbReference>
<evidence type="ECO:0000256" key="5">
    <source>
        <dbReference type="SAM" id="MobiDB-lite"/>
    </source>
</evidence>
<gene>
    <name evidence="7" type="ORF">BSL82_18460</name>
</gene>
<keyword evidence="3" id="KW-0238">DNA-binding</keyword>
<dbReference type="Proteomes" id="UP000182063">
    <property type="component" value="Plasmid pHSL2"/>
</dbReference>
<organism evidence="7 8">
    <name type="scientific">Tardibacter chloracetimidivorans</name>
    <dbReference type="NCBI Taxonomy" id="1921510"/>
    <lineage>
        <taxon>Bacteria</taxon>
        <taxon>Pseudomonadati</taxon>
        <taxon>Pseudomonadota</taxon>
        <taxon>Alphaproteobacteria</taxon>
        <taxon>Sphingomonadales</taxon>
        <taxon>Sphingomonadaceae</taxon>
        <taxon>Tardibacter</taxon>
    </lineage>
</organism>
<proteinExistence type="inferred from homology"/>
<dbReference type="SUPFAM" id="SSF53850">
    <property type="entry name" value="Periplasmic binding protein-like II"/>
    <property type="match status" value="1"/>
</dbReference>
<geneLocation type="plasmid" evidence="8">
    <name>phsl2</name>
</geneLocation>
<accession>A0A1L4A0L2</accession>
<dbReference type="AlphaFoldDB" id="A0A1L4A0L2"/>
<keyword evidence="4" id="KW-0804">Transcription</keyword>
<dbReference type="RefSeq" id="WP_072599003.1">
    <property type="nucleotide sequence ID" value="NZ_CP018223.1"/>
</dbReference>
<reference evidence="7 8" key="1">
    <citation type="submission" date="2016-11" db="EMBL/GenBank/DDBJ databases">
        <title>Complete Genome Sequence of alachlor-degrading Sphingomonas sp. strain JJ-A5.</title>
        <authorList>
            <person name="Lee H."/>
            <person name="Ka J.-O."/>
        </authorList>
    </citation>
    <scope>NUCLEOTIDE SEQUENCE [LARGE SCALE GENOMIC DNA]</scope>
    <source>
        <strain evidence="7 8">JJ-A5</strain>
        <plasmid evidence="8">phsl2</plasmid>
    </source>
</reference>
<dbReference type="SUPFAM" id="SSF46785">
    <property type="entry name" value="Winged helix' DNA-binding domain"/>
    <property type="match status" value="1"/>
</dbReference>
<dbReference type="Pfam" id="PF03466">
    <property type="entry name" value="LysR_substrate"/>
    <property type="match status" value="1"/>
</dbReference>
<dbReference type="PANTHER" id="PTHR30579:SF7">
    <property type="entry name" value="HTH-TYPE TRANSCRIPTIONAL REGULATOR LRHA-RELATED"/>
    <property type="match status" value="1"/>
</dbReference>
<feature type="compositionally biased region" description="Basic and acidic residues" evidence="5">
    <location>
        <begin position="319"/>
        <end position="332"/>
    </location>
</feature>
<evidence type="ECO:0000256" key="1">
    <source>
        <dbReference type="ARBA" id="ARBA00009437"/>
    </source>
</evidence>
<evidence type="ECO:0000313" key="7">
    <source>
        <dbReference type="EMBL" id="API61421.1"/>
    </source>
</evidence>
<dbReference type="Gene3D" id="1.10.10.10">
    <property type="entry name" value="Winged helix-like DNA-binding domain superfamily/Winged helix DNA-binding domain"/>
    <property type="match status" value="1"/>
</dbReference>
<dbReference type="InterPro" id="IPR005119">
    <property type="entry name" value="LysR_subst-bd"/>
</dbReference>
<comment type="similarity">
    <text evidence="1">Belongs to the LysR transcriptional regulatory family.</text>
</comment>
<dbReference type="PROSITE" id="PS50931">
    <property type="entry name" value="HTH_LYSR"/>
    <property type="match status" value="1"/>
</dbReference>
<dbReference type="Gene3D" id="3.40.190.10">
    <property type="entry name" value="Periplasmic binding protein-like II"/>
    <property type="match status" value="2"/>
</dbReference>
<keyword evidence="8" id="KW-1185">Reference proteome</keyword>
<evidence type="ECO:0000313" key="8">
    <source>
        <dbReference type="Proteomes" id="UP000182063"/>
    </source>
</evidence>
<dbReference type="GO" id="GO:0003677">
    <property type="term" value="F:DNA binding"/>
    <property type="evidence" value="ECO:0007669"/>
    <property type="project" value="UniProtKB-KW"/>
</dbReference>